<gene>
    <name evidence="2" type="ORF">EUX98_g1395</name>
</gene>
<organism evidence="2 3">
    <name type="scientific">Antrodiella citrinella</name>
    <dbReference type="NCBI Taxonomy" id="2447956"/>
    <lineage>
        <taxon>Eukaryota</taxon>
        <taxon>Fungi</taxon>
        <taxon>Dikarya</taxon>
        <taxon>Basidiomycota</taxon>
        <taxon>Agaricomycotina</taxon>
        <taxon>Agaricomycetes</taxon>
        <taxon>Polyporales</taxon>
        <taxon>Steccherinaceae</taxon>
        <taxon>Antrodiella</taxon>
    </lineage>
</organism>
<dbReference type="Proteomes" id="UP000308730">
    <property type="component" value="Unassembled WGS sequence"/>
</dbReference>
<feature type="region of interest" description="Disordered" evidence="1">
    <location>
        <begin position="246"/>
        <end position="272"/>
    </location>
</feature>
<reference evidence="2 3" key="1">
    <citation type="submission" date="2019-02" db="EMBL/GenBank/DDBJ databases">
        <title>Genome sequencing of the rare red list fungi Antrodiella citrinella (Flaviporus citrinellus).</title>
        <authorList>
            <person name="Buettner E."/>
            <person name="Kellner H."/>
        </authorList>
    </citation>
    <scope>NUCLEOTIDE SEQUENCE [LARGE SCALE GENOMIC DNA]</scope>
    <source>
        <strain evidence="2 3">DSM 108506</strain>
    </source>
</reference>
<proteinExistence type="predicted"/>
<sequence length="272" mass="30432">MDNSQADYEPSQDLLDDSQPDESIARRRTGRDIKKPATRELYIPGGALDSQTTDSQFVEGLYGDRKWYLDVGVQTDPPDNHPAVSLPSIPAYPPVKLESLMMPTLCNQISTIKRENEDTHPVKLPSESVSTLLLKLSTMEAECERVKTKLSSAEGEVDLMKKTVSRLNMVNCQYQEDLEDRERRIEELVALQEDPEGILADDDDLASLSGLADAVTSDGQLIFLDENEQSQCVLSPKEVRRRFGYGGGVKGEGFEHSDSDSRDMHIDKKRKL</sequence>
<dbReference type="AlphaFoldDB" id="A0A4S4N378"/>
<feature type="compositionally biased region" description="Basic and acidic residues" evidence="1">
    <location>
        <begin position="252"/>
        <end position="266"/>
    </location>
</feature>
<name>A0A4S4N378_9APHY</name>
<dbReference type="OrthoDB" id="2804676at2759"/>
<evidence type="ECO:0000313" key="2">
    <source>
        <dbReference type="EMBL" id="THH32815.1"/>
    </source>
</evidence>
<protein>
    <submittedName>
        <fullName evidence="2">Uncharacterized protein</fullName>
    </submittedName>
</protein>
<dbReference type="EMBL" id="SGPM01000015">
    <property type="protein sequence ID" value="THH32815.1"/>
    <property type="molecule type" value="Genomic_DNA"/>
</dbReference>
<accession>A0A4S4N378</accession>
<evidence type="ECO:0000313" key="3">
    <source>
        <dbReference type="Proteomes" id="UP000308730"/>
    </source>
</evidence>
<feature type="region of interest" description="Disordered" evidence="1">
    <location>
        <begin position="1"/>
        <end position="49"/>
    </location>
</feature>
<evidence type="ECO:0000256" key="1">
    <source>
        <dbReference type="SAM" id="MobiDB-lite"/>
    </source>
</evidence>
<comment type="caution">
    <text evidence="2">The sequence shown here is derived from an EMBL/GenBank/DDBJ whole genome shotgun (WGS) entry which is preliminary data.</text>
</comment>
<keyword evidence="3" id="KW-1185">Reference proteome</keyword>